<dbReference type="NCBIfam" id="TIGR01007">
    <property type="entry name" value="eps_fam"/>
    <property type="match status" value="1"/>
</dbReference>
<keyword evidence="7" id="KW-0547">Nucleotide-binding</keyword>
<feature type="domain" description="Tyrosine-protein kinase G-rich" evidence="18">
    <location>
        <begin position="366"/>
        <end position="446"/>
    </location>
</feature>
<evidence type="ECO:0000256" key="8">
    <source>
        <dbReference type="ARBA" id="ARBA00022777"/>
    </source>
</evidence>
<comment type="subcellular location">
    <subcellularLocation>
        <location evidence="1">Cell inner membrane</location>
        <topology evidence="1">Multi-pass membrane protein</topology>
    </subcellularLocation>
</comment>
<dbReference type="InterPro" id="IPR032807">
    <property type="entry name" value="GNVR"/>
</dbReference>
<feature type="coiled-coil region" evidence="14">
    <location>
        <begin position="268"/>
        <end position="295"/>
    </location>
</feature>
<dbReference type="SUPFAM" id="SSF52540">
    <property type="entry name" value="P-loop containing nucleoside triphosphate hydrolases"/>
    <property type="match status" value="1"/>
</dbReference>
<protein>
    <submittedName>
        <fullName evidence="19">Polysaccharide biosynthesis tyrosine autokinase</fullName>
        <ecNumber evidence="19">2.7.10.2</ecNumber>
    </submittedName>
</protein>
<dbReference type="Proteomes" id="UP001621964">
    <property type="component" value="Unassembled WGS sequence"/>
</dbReference>
<comment type="catalytic activity">
    <reaction evidence="13">
        <text>L-tyrosyl-[protein] + ATP = O-phospho-L-tyrosyl-[protein] + ADP + H(+)</text>
        <dbReference type="Rhea" id="RHEA:10596"/>
        <dbReference type="Rhea" id="RHEA-COMP:10136"/>
        <dbReference type="Rhea" id="RHEA-COMP:20101"/>
        <dbReference type="ChEBI" id="CHEBI:15378"/>
        <dbReference type="ChEBI" id="CHEBI:30616"/>
        <dbReference type="ChEBI" id="CHEBI:46858"/>
        <dbReference type="ChEBI" id="CHEBI:61978"/>
        <dbReference type="ChEBI" id="CHEBI:456216"/>
    </reaction>
</comment>
<comment type="similarity">
    <text evidence="2">Belongs to the etk/wzc family.</text>
</comment>
<evidence type="ECO:0000256" key="2">
    <source>
        <dbReference type="ARBA" id="ARBA00008883"/>
    </source>
</evidence>
<dbReference type="InterPro" id="IPR025669">
    <property type="entry name" value="AAA_dom"/>
</dbReference>
<evidence type="ECO:0000256" key="13">
    <source>
        <dbReference type="ARBA" id="ARBA00053015"/>
    </source>
</evidence>
<dbReference type="PANTHER" id="PTHR32309:SF32">
    <property type="entry name" value="TYROSINE-PROTEIN KINASE ETK-RELATED"/>
    <property type="match status" value="1"/>
</dbReference>
<keyword evidence="11 15" id="KW-0472">Membrane</keyword>
<evidence type="ECO:0000256" key="4">
    <source>
        <dbReference type="ARBA" id="ARBA00022519"/>
    </source>
</evidence>
<evidence type="ECO:0000256" key="10">
    <source>
        <dbReference type="ARBA" id="ARBA00022989"/>
    </source>
</evidence>
<organism evidence="19 20">
    <name type="scientific">Neisseria oralis</name>
    <dbReference type="NCBI Taxonomy" id="1107316"/>
    <lineage>
        <taxon>Bacteria</taxon>
        <taxon>Pseudomonadati</taxon>
        <taxon>Pseudomonadota</taxon>
        <taxon>Betaproteobacteria</taxon>
        <taxon>Neisseriales</taxon>
        <taxon>Neisseriaceae</taxon>
        <taxon>Neisseria</taxon>
    </lineage>
</organism>
<feature type="transmembrane region" description="Helical" evidence="15">
    <location>
        <begin position="31"/>
        <end position="50"/>
    </location>
</feature>
<evidence type="ECO:0000256" key="15">
    <source>
        <dbReference type="SAM" id="Phobius"/>
    </source>
</evidence>
<keyword evidence="14" id="KW-0175">Coiled coil</keyword>
<dbReference type="RefSeq" id="WP_405385634.1">
    <property type="nucleotide sequence ID" value="NZ_JBJGEB010000003.1"/>
</dbReference>
<name>A0ABW8Q2D5_9NEIS</name>
<gene>
    <name evidence="19" type="ORF">ACI43T_04270</name>
</gene>
<dbReference type="InterPro" id="IPR005702">
    <property type="entry name" value="Wzc-like_C"/>
</dbReference>
<dbReference type="Pfam" id="PF02706">
    <property type="entry name" value="Wzz"/>
    <property type="match status" value="1"/>
</dbReference>
<dbReference type="Gene3D" id="3.40.50.300">
    <property type="entry name" value="P-loop containing nucleotide triphosphate hydrolases"/>
    <property type="match status" value="1"/>
</dbReference>
<evidence type="ECO:0000259" key="18">
    <source>
        <dbReference type="Pfam" id="PF13807"/>
    </source>
</evidence>
<evidence type="ECO:0000256" key="7">
    <source>
        <dbReference type="ARBA" id="ARBA00022741"/>
    </source>
</evidence>
<evidence type="ECO:0000313" key="19">
    <source>
        <dbReference type="EMBL" id="MFK7641713.1"/>
    </source>
</evidence>
<dbReference type="InterPro" id="IPR003856">
    <property type="entry name" value="LPS_length_determ_N"/>
</dbReference>
<dbReference type="GO" id="GO:0004715">
    <property type="term" value="F:non-membrane spanning protein tyrosine kinase activity"/>
    <property type="evidence" value="ECO:0007669"/>
    <property type="project" value="UniProtKB-EC"/>
</dbReference>
<evidence type="ECO:0000259" key="16">
    <source>
        <dbReference type="Pfam" id="PF02706"/>
    </source>
</evidence>
<dbReference type="EC" id="2.7.10.2" evidence="19"/>
<proteinExistence type="inferred from homology"/>
<keyword evidence="10 15" id="KW-1133">Transmembrane helix</keyword>
<keyword evidence="6 15" id="KW-0812">Transmembrane</keyword>
<sequence>MNKQATPPSPEYYSDEIDFGRQIRSLLAHKYKIALAALAGGIAGAVFSLASTPVYRADAMLEIETRQNQILTEINNIFSNESQPSEAELELVQSRMVLGKTVDDLQLDQLVEPKYFPVFGGLIHNLSGDIDPELKIADFEVSEDWINLPFELTVKNSKSYVLTLPDKRTVEGFTGKPLKINNKTVLKVDRILADAGQKFTLTKFSKLSAIENIKKQLSVVSKGKTSPIINLSYTGTDPKETSVILNSIADNYVGQNRERDVQVATSGLAFISEELPRMKETLQEAENKLNAYREKSGSLDIPLESKGALESLTNIESQITALRTEEAGLVEMYTPEHPTYKAVLDKLSVLERAKKKIDRQIAELPNTQQEVIRLARDVTTNQATYVQLLNKQQELNIMKASAQGNVRIVDHAFVPELPVAPRKTLITLLSALVAGALASVWCLFRENTRQGITSSDEIEALDLEVSALVPYSKIQQKRDTLKRTLTSSNGRSSYLLANENATDTAVEAIRALRTNIYFSMLDAKNNVLMITGAAPEAGKSFISSNLATVMAQSGKKVLLIDADMRKGYLEQLFSTHVAPGLSELLSGEASSVEAVQQTDIENLFFISHGNYTQSSSELLMNKRLGDLIEQASKRYDYVIIDTPPVLAVTDAAIVGQHVGMTLMVARYGYTTAQDLDNAARRLVQSNINIKGVILNGIKRDAFNSYNCYSYGSYTAGSDKKAAKSKG</sequence>
<keyword evidence="20" id="KW-1185">Reference proteome</keyword>
<evidence type="ECO:0000256" key="3">
    <source>
        <dbReference type="ARBA" id="ARBA00022475"/>
    </source>
</evidence>
<evidence type="ECO:0000259" key="17">
    <source>
        <dbReference type="Pfam" id="PF13614"/>
    </source>
</evidence>
<dbReference type="InterPro" id="IPR050445">
    <property type="entry name" value="Bact_polysacc_biosynth/exp"/>
</dbReference>
<evidence type="ECO:0000256" key="9">
    <source>
        <dbReference type="ARBA" id="ARBA00022840"/>
    </source>
</evidence>
<dbReference type="EMBL" id="JBJGEB010000003">
    <property type="protein sequence ID" value="MFK7641713.1"/>
    <property type="molecule type" value="Genomic_DNA"/>
</dbReference>
<dbReference type="PANTHER" id="PTHR32309">
    <property type="entry name" value="TYROSINE-PROTEIN KINASE"/>
    <property type="match status" value="1"/>
</dbReference>
<evidence type="ECO:0000313" key="20">
    <source>
        <dbReference type="Proteomes" id="UP001621964"/>
    </source>
</evidence>
<evidence type="ECO:0000256" key="5">
    <source>
        <dbReference type="ARBA" id="ARBA00022679"/>
    </source>
</evidence>
<dbReference type="Pfam" id="PF23607">
    <property type="entry name" value="WZC_N"/>
    <property type="match status" value="1"/>
</dbReference>
<evidence type="ECO:0000256" key="11">
    <source>
        <dbReference type="ARBA" id="ARBA00023136"/>
    </source>
</evidence>
<evidence type="ECO:0000256" key="6">
    <source>
        <dbReference type="ARBA" id="ARBA00022692"/>
    </source>
</evidence>
<accession>A0ABW8Q2D5</accession>
<keyword evidence="9" id="KW-0067">ATP-binding</keyword>
<dbReference type="InterPro" id="IPR027417">
    <property type="entry name" value="P-loop_NTPase"/>
</dbReference>
<evidence type="ECO:0000256" key="1">
    <source>
        <dbReference type="ARBA" id="ARBA00004429"/>
    </source>
</evidence>
<keyword evidence="4" id="KW-0997">Cell inner membrane</keyword>
<evidence type="ECO:0000256" key="14">
    <source>
        <dbReference type="SAM" id="Coils"/>
    </source>
</evidence>
<evidence type="ECO:0000256" key="12">
    <source>
        <dbReference type="ARBA" id="ARBA00023137"/>
    </source>
</evidence>
<comment type="caution">
    <text evidence="19">The sequence shown here is derived from an EMBL/GenBank/DDBJ whole genome shotgun (WGS) entry which is preliminary data.</text>
</comment>
<dbReference type="CDD" id="cd05387">
    <property type="entry name" value="BY-kinase"/>
    <property type="match status" value="1"/>
</dbReference>
<feature type="domain" description="Polysaccharide chain length determinant N-terminal" evidence="16">
    <location>
        <begin position="15"/>
        <end position="105"/>
    </location>
</feature>
<reference evidence="19 20" key="1">
    <citation type="submission" date="2024-11" db="EMBL/GenBank/DDBJ databases">
        <authorList>
            <person name="Mikucki A.G."/>
            <person name="Kahler C.M."/>
        </authorList>
    </citation>
    <scope>NUCLEOTIDE SEQUENCE [LARGE SCALE GENOMIC DNA]</scope>
    <source>
        <strain evidence="19 20">EXNM717</strain>
    </source>
</reference>
<keyword evidence="12" id="KW-0829">Tyrosine-protein kinase</keyword>
<feature type="domain" description="AAA" evidence="17">
    <location>
        <begin position="538"/>
        <end position="650"/>
    </location>
</feature>
<keyword evidence="3" id="KW-1003">Cell membrane</keyword>
<keyword evidence="8" id="KW-0418">Kinase</keyword>
<dbReference type="Pfam" id="PF13807">
    <property type="entry name" value="GNVR"/>
    <property type="match status" value="1"/>
</dbReference>
<dbReference type="Pfam" id="PF13614">
    <property type="entry name" value="AAA_31"/>
    <property type="match status" value="1"/>
</dbReference>
<keyword evidence="5 19" id="KW-0808">Transferase</keyword>